<accession>A0A084VE66</accession>
<gene>
    <name evidence="2" type="ORF">ZHAS_00003376</name>
</gene>
<proteinExistence type="predicted"/>
<dbReference type="EMBL" id="ATLV01012250">
    <property type="status" value="NOT_ANNOTATED_CDS"/>
    <property type="molecule type" value="Genomic_DNA"/>
</dbReference>
<sequence length="87" mass="9769">MAAAQNRLHLPDGNILHHKREPHRCEQGFAIRVASTCSGSKNRKECHPAVSVRTTPGRDIVIYERGRERQSTAPRAINQARQISAMQ</sequence>
<evidence type="ECO:0000313" key="2">
    <source>
        <dbReference type="EMBL" id="KFB36260.1"/>
    </source>
</evidence>
<keyword evidence="2" id="KW-0808">Transferase</keyword>
<reference evidence="3" key="2">
    <citation type="submission" date="2020-05" db="UniProtKB">
        <authorList>
            <consortium name="EnsemblMetazoa"/>
        </authorList>
    </citation>
    <scope>IDENTIFICATION</scope>
</reference>
<dbReference type="GO" id="GO:0016740">
    <property type="term" value="F:transferase activity"/>
    <property type="evidence" value="ECO:0007669"/>
    <property type="project" value="UniProtKB-KW"/>
</dbReference>
<dbReference type="Proteomes" id="UP000030765">
    <property type="component" value="Unassembled WGS sequence"/>
</dbReference>
<evidence type="ECO:0000256" key="1">
    <source>
        <dbReference type="SAM" id="MobiDB-lite"/>
    </source>
</evidence>
<keyword evidence="4" id="KW-1185">Reference proteome</keyword>
<dbReference type="VEuPathDB" id="VectorBase:ASIC003376"/>
<dbReference type="EnsemblMetazoa" id="ASIC003376-RA">
    <property type="protein sequence ID" value="ASIC003376-PA"/>
    <property type="gene ID" value="ASIC003376"/>
</dbReference>
<organism evidence="2">
    <name type="scientific">Anopheles sinensis</name>
    <name type="common">Mosquito</name>
    <dbReference type="NCBI Taxonomy" id="74873"/>
    <lineage>
        <taxon>Eukaryota</taxon>
        <taxon>Metazoa</taxon>
        <taxon>Ecdysozoa</taxon>
        <taxon>Arthropoda</taxon>
        <taxon>Hexapoda</taxon>
        <taxon>Insecta</taxon>
        <taxon>Pterygota</taxon>
        <taxon>Neoptera</taxon>
        <taxon>Endopterygota</taxon>
        <taxon>Diptera</taxon>
        <taxon>Nematocera</taxon>
        <taxon>Culicoidea</taxon>
        <taxon>Culicidae</taxon>
        <taxon>Anophelinae</taxon>
        <taxon>Anopheles</taxon>
    </lineage>
</organism>
<reference evidence="2 4" key="1">
    <citation type="journal article" date="2014" name="BMC Genomics">
        <title>Genome sequence of Anopheles sinensis provides insight into genetics basis of mosquito competence for malaria parasites.</title>
        <authorList>
            <person name="Zhou D."/>
            <person name="Zhang D."/>
            <person name="Ding G."/>
            <person name="Shi L."/>
            <person name="Hou Q."/>
            <person name="Ye Y."/>
            <person name="Xu Y."/>
            <person name="Zhou H."/>
            <person name="Xiong C."/>
            <person name="Li S."/>
            <person name="Yu J."/>
            <person name="Hong S."/>
            <person name="Yu X."/>
            <person name="Zou P."/>
            <person name="Chen C."/>
            <person name="Chang X."/>
            <person name="Wang W."/>
            <person name="Lv Y."/>
            <person name="Sun Y."/>
            <person name="Ma L."/>
            <person name="Shen B."/>
            <person name="Zhu C."/>
        </authorList>
    </citation>
    <scope>NUCLEOTIDE SEQUENCE [LARGE SCALE GENOMIC DNA]</scope>
</reference>
<evidence type="ECO:0000313" key="3">
    <source>
        <dbReference type="EnsemblMetazoa" id="ASIC003376-PA"/>
    </source>
</evidence>
<protein>
    <submittedName>
        <fullName evidence="2 3">CoA transferase</fullName>
    </submittedName>
</protein>
<dbReference type="AlphaFoldDB" id="A0A084VE66"/>
<evidence type="ECO:0000313" key="4">
    <source>
        <dbReference type="Proteomes" id="UP000030765"/>
    </source>
</evidence>
<dbReference type="EMBL" id="KE524775">
    <property type="protein sequence ID" value="KFB36260.1"/>
    <property type="molecule type" value="Genomic_DNA"/>
</dbReference>
<feature type="region of interest" description="Disordered" evidence="1">
    <location>
        <begin position="68"/>
        <end position="87"/>
    </location>
</feature>
<name>A0A084VE66_ANOSI</name>